<dbReference type="RefSeq" id="WP_091162874.1">
    <property type="nucleotide sequence ID" value="NZ_FNCG01000001.1"/>
</dbReference>
<reference evidence="2" key="1">
    <citation type="submission" date="2016-10" db="EMBL/GenBank/DDBJ databases">
        <authorList>
            <person name="Varghese N."/>
            <person name="Submissions S."/>
        </authorList>
    </citation>
    <scope>NUCLEOTIDE SEQUENCE [LARGE SCALE GENOMIC DNA]</scope>
    <source>
        <strain evidence="2">Gh-67</strain>
    </source>
</reference>
<dbReference type="InterPro" id="IPR011256">
    <property type="entry name" value="Reg_factor_effector_dom_sf"/>
</dbReference>
<evidence type="ECO:0000313" key="2">
    <source>
        <dbReference type="Proteomes" id="UP000199705"/>
    </source>
</evidence>
<accession>A0A1G7PX82</accession>
<keyword evidence="2" id="KW-1185">Reference proteome</keyword>
<gene>
    <name evidence="1" type="ORF">SAMN05192573_101703</name>
</gene>
<sequence>MKKIFFIVLTVIIIIAAAYILLPEKPVIAQDLSIDTSDVIAGKFLTTEGGWDKWWPGTKTGDGQYNFKGTKISIDKMTNSSTYLKLKKDNLTFDGEISYFADAEGSVKFKWDAVDENNTQFFSRITNYFKTKDAEKLVGEILLSLKHFLEDERNAYGYRIYLNHAKDTVLLVSANTYPIYPSLQVIYNTVTTLQQHAGSQGAKQTNFPMLNVTQTDEHEYQVNVALPIDKRIIPFQKTSLNNIPKGGNLLVADVRGGQNTVNNALLQMKRYMKDHRLVSPAMPFQSLVTDRLAQKDTSKWITKIYYPIL</sequence>
<dbReference type="EMBL" id="FNCG01000001">
    <property type="protein sequence ID" value="SDF90828.1"/>
    <property type="molecule type" value="Genomic_DNA"/>
</dbReference>
<proteinExistence type="predicted"/>
<evidence type="ECO:0000313" key="1">
    <source>
        <dbReference type="EMBL" id="SDF90828.1"/>
    </source>
</evidence>
<dbReference type="AlphaFoldDB" id="A0A1G7PX82"/>
<protein>
    <submittedName>
        <fullName evidence="1">Uncharacterized protein</fullName>
    </submittedName>
</protein>
<name>A0A1G7PX82_9SPHI</name>
<dbReference type="Proteomes" id="UP000199705">
    <property type="component" value="Unassembled WGS sequence"/>
</dbReference>
<organism evidence="1 2">
    <name type="scientific">Mucilaginibacter gossypii</name>
    <dbReference type="NCBI Taxonomy" id="551996"/>
    <lineage>
        <taxon>Bacteria</taxon>
        <taxon>Pseudomonadati</taxon>
        <taxon>Bacteroidota</taxon>
        <taxon>Sphingobacteriia</taxon>
        <taxon>Sphingobacteriales</taxon>
        <taxon>Sphingobacteriaceae</taxon>
        <taxon>Mucilaginibacter</taxon>
    </lineage>
</organism>
<dbReference type="STRING" id="551996.SAMN05192573_101703"/>
<dbReference type="Gene3D" id="3.20.80.10">
    <property type="entry name" value="Regulatory factor, effector binding domain"/>
    <property type="match status" value="1"/>
</dbReference>